<feature type="region of interest" description="Disordered" evidence="1">
    <location>
        <begin position="1"/>
        <end position="23"/>
    </location>
</feature>
<evidence type="ECO:0000256" key="2">
    <source>
        <dbReference type="SAM" id="Phobius"/>
    </source>
</evidence>
<feature type="region of interest" description="Disordered" evidence="1">
    <location>
        <begin position="143"/>
        <end position="175"/>
    </location>
</feature>
<gene>
    <name evidence="3" type="ORF">GCM10009765_61210</name>
</gene>
<keyword evidence="2" id="KW-1133">Transmembrane helix</keyword>
<comment type="caution">
    <text evidence="3">The sequence shown here is derived from an EMBL/GenBank/DDBJ whole genome shotgun (WGS) entry which is preliminary data.</text>
</comment>
<proteinExistence type="predicted"/>
<evidence type="ECO:0008006" key="5">
    <source>
        <dbReference type="Google" id="ProtNLM"/>
    </source>
</evidence>
<feature type="region of interest" description="Disordered" evidence="1">
    <location>
        <begin position="93"/>
        <end position="123"/>
    </location>
</feature>
<evidence type="ECO:0000313" key="3">
    <source>
        <dbReference type="EMBL" id="GAA1703719.1"/>
    </source>
</evidence>
<dbReference type="EMBL" id="BAAANY010000029">
    <property type="protein sequence ID" value="GAA1703719.1"/>
    <property type="molecule type" value="Genomic_DNA"/>
</dbReference>
<organism evidence="3 4">
    <name type="scientific">Fodinicola feengrottensis</name>
    <dbReference type="NCBI Taxonomy" id="435914"/>
    <lineage>
        <taxon>Bacteria</taxon>
        <taxon>Bacillati</taxon>
        <taxon>Actinomycetota</taxon>
        <taxon>Actinomycetes</taxon>
        <taxon>Mycobacteriales</taxon>
        <taxon>Fodinicola</taxon>
    </lineage>
</organism>
<accession>A0ABP4UH46</accession>
<evidence type="ECO:0000256" key="1">
    <source>
        <dbReference type="SAM" id="MobiDB-lite"/>
    </source>
</evidence>
<name>A0ABP4UH46_9ACTN</name>
<keyword evidence="4" id="KW-1185">Reference proteome</keyword>
<feature type="transmembrane region" description="Helical" evidence="2">
    <location>
        <begin position="214"/>
        <end position="234"/>
    </location>
</feature>
<protein>
    <recommendedName>
        <fullName evidence="5">DUF308 domain-containing protein</fullName>
    </recommendedName>
</protein>
<feature type="transmembrane region" description="Helical" evidence="2">
    <location>
        <begin position="240"/>
        <end position="259"/>
    </location>
</feature>
<evidence type="ECO:0000313" key="4">
    <source>
        <dbReference type="Proteomes" id="UP001500618"/>
    </source>
</evidence>
<feature type="compositionally biased region" description="Low complexity" evidence="1">
    <location>
        <begin position="149"/>
        <end position="162"/>
    </location>
</feature>
<reference evidence="4" key="1">
    <citation type="journal article" date="2019" name="Int. J. Syst. Evol. Microbiol.">
        <title>The Global Catalogue of Microorganisms (GCM) 10K type strain sequencing project: providing services to taxonomists for standard genome sequencing and annotation.</title>
        <authorList>
            <consortium name="The Broad Institute Genomics Platform"/>
            <consortium name="The Broad Institute Genome Sequencing Center for Infectious Disease"/>
            <person name="Wu L."/>
            <person name="Ma J."/>
        </authorList>
    </citation>
    <scope>NUCLEOTIDE SEQUENCE [LARGE SCALE GENOMIC DNA]</scope>
    <source>
        <strain evidence="4">JCM 14718</strain>
    </source>
</reference>
<keyword evidence="2" id="KW-0472">Membrane</keyword>
<sequence>MSPAGAGGSRGRRDNGLDAAKFTPAADVDPRVGEHLLDVLGLAGIAAYLAPSSDLHPITRTTTLPSRPTDRLWVDERHVEEARALIGRLDLDNVPDPLPAEAAPPATGQSPAAGSGGAVRSSGGNLDVEAAWAQIVAGWDDTAEQSGSAQAAAAEPEAAPVLEKPEPEPPKPAKPAPIIGLDVAFDPSQLIRDPDGEDTYVPPVPPPLPKLTKYTALALGLVAVGLVLFFWPTILPINQTLVVLLGLAGVVTGFAIGIWRMRDRDDEDPFDDGAKV</sequence>
<dbReference type="RefSeq" id="WP_344313733.1">
    <property type="nucleotide sequence ID" value="NZ_BAAANY010000029.1"/>
</dbReference>
<keyword evidence="2" id="KW-0812">Transmembrane</keyword>
<dbReference type="Proteomes" id="UP001500618">
    <property type="component" value="Unassembled WGS sequence"/>
</dbReference>